<comment type="cofactor">
    <cofactor evidence="1">
        <name>FAD</name>
        <dbReference type="ChEBI" id="CHEBI:57692"/>
    </cofactor>
</comment>
<evidence type="ECO:0000256" key="2">
    <source>
        <dbReference type="ARBA" id="ARBA00011738"/>
    </source>
</evidence>
<sequence length="305" mass="33736">MLYDCIIIGGGIAGTQAAIQLGRYSTHKVLVIDSGYGRSSVCHTYHNIIGWPEGVTGDYLRKTGREQAEQLGVEFIQETVTETARDGEKFLVITGKGQRFSAHTLLIATGVMDRYPEIPGLRNALGYSVYICPDCDGYEIVDRKTVLIGSGEHGSGMAVLLAERTPNLTYVNHELEPIEEHLIDHLRELGIDYEEQKVTEVHADENRDIQSVVLEDGRVLEAECGFIAFGGNHVRVELAEQLGVTLEDNRHIKTDSRTKMTDVDGVWAAGDIGLHSELSTIAMGEGTQAAIWIHKKLRKIHKSQR</sequence>
<dbReference type="InterPro" id="IPR023753">
    <property type="entry name" value="FAD/NAD-binding_dom"/>
</dbReference>
<organism evidence="6 7">
    <name type="scientific">Saccharibacillus kuerlensis</name>
    <dbReference type="NCBI Taxonomy" id="459527"/>
    <lineage>
        <taxon>Bacteria</taxon>
        <taxon>Bacillati</taxon>
        <taxon>Bacillota</taxon>
        <taxon>Bacilli</taxon>
        <taxon>Bacillales</taxon>
        <taxon>Paenibacillaceae</taxon>
        <taxon>Saccharibacillus</taxon>
    </lineage>
</organism>
<comment type="caution">
    <text evidence="6">The sequence shown here is derived from an EMBL/GenBank/DDBJ whole genome shotgun (WGS) entry which is preliminary data.</text>
</comment>
<protein>
    <submittedName>
        <fullName evidence="6">Oxidoreductase</fullName>
    </submittedName>
</protein>
<accession>A0ABQ2L7T5</accession>
<dbReference type="Gene3D" id="3.50.50.60">
    <property type="entry name" value="FAD/NAD(P)-binding domain"/>
    <property type="match status" value="2"/>
</dbReference>
<dbReference type="RefSeq" id="WP_018977441.1">
    <property type="nucleotide sequence ID" value="NZ_BMLN01000011.1"/>
</dbReference>
<evidence type="ECO:0000313" key="7">
    <source>
        <dbReference type="Proteomes" id="UP000606653"/>
    </source>
</evidence>
<gene>
    <name evidence="6" type="ORF">GCM10010969_33580</name>
</gene>
<dbReference type="Proteomes" id="UP000606653">
    <property type="component" value="Unassembled WGS sequence"/>
</dbReference>
<dbReference type="InterPro" id="IPR036188">
    <property type="entry name" value="FAD/NAD-bd_sf"/>
</dbReference>
<dbReference type="SUPFAM" id="SSF51905">
    <property type="entry name" value="FAD/NAD(P)-binding domain"/>
    <property type="match status" value="1"/>
</dbReference>
<evidence type="ECO:0000256" key="4">
    <source>
        <dbReference type="ARBA" id="ARBA00023002"/>
    </source>
</evidence>
<evidence type="ECO:0000313" key="6">
    <source>
        <dbReference type="EMBL" id="GGO06296.1"/>
    </source>
</evidence>
<keyword evidence="7" id="KW-1185">Reference proteome</keyword>
<evidence type="ECO:0000259" key="5">
    <source>
        <dbReference type="Pfam" id="PF07992"/>
    </source>
</evidence>
<dbReference type="Pfam" id="PF07992">
    <property type="entry name" value="Pyr_redox_2"/>
    <property type="match status" value="1"/>
</dbReference>
<dbReference type="PRINTS" id="PR00368">
    <property type="entry name" value="FADPNR"/>
</dbReference>
<proteinExistence type="predicted"/>
<dbReference type="EMBL" id="BMLN01000011">
    <property type="protein sequence ID" value="GGO06296.1"/>
    <property type="molecule type" value="Genomic_DNA"/>
</dbReference>
<evidence type="ECO:0000256" key="1">
    <source>
        <dbReference type="ARBA" id="ARBA00001974"/>
    </source>
</evidence>
<name>A0ABQ2L7T5_9BACL</name>
<keyword evidence="4" id="KW-0560">Oxidoreductase</keyword>
<dbReference type="InterPro" id="IPR050097">
    <property type="entry name" value="Ferredoxin-NADP_redctase_2"/>
</dbReference>
<dbReference type="PANTHER" id="PTHR48105">
    <property type="entry name" value="THIOREDOXIN REDUCTASE 1-RELATED-RELATED"/>
    <property type="match status" value="1"/>
</dbReference>
<dbReference type="PRINTS" id="PR00469">
    <property type="entry name" value="PNDRDTASEII"/>
</dbReference>
<keyword evidence="3" id="KW-0285">Flavoprotein</keyword>
<feature type="domain" description="FAD/NAD(P)-binding" evidence="5">
    <location>
        <begin position="3"/>
        <end position="286"/>
    </location>
</feature>
<reference evidence="7" key="1">
    <citation type="journal article" date="2019" name="Int. J. Syst. Evol. Microbiol.">
        <title>The Global Catalogue of Microorganisms (GCM) 10K type strain sequencing project: providing services to taxonomists for standard genome sequencing and annotation.</title>
        <authorList>
            <consortium name="The Broad Institute Genomics Platform"/>
            <consortium name="The Broad Institute Genome Sequencing Center for Infectious Disease"/>
            <person name="Wu L."/>
            <person name="Ma J."/>
        </authorList>
    </citation>
    <scope>NUCLEOTIDE SEQUENCE [LARGE SCALE GENOMIC DNA]</scope>
    <source>
        <strain evidence="7">CGMCC 1.6964</strain>
    </source>
</reference>
<comment type="subunit">
    <text evidence="2">Homodimer.</text>
</comment>
<evidence type="ECO:0000256" key="3">
    <source>
        <dbReference type="ARBA" id="ARBA00022630"/>
    </source>
</evidence>